<accession>A0A813FSS4</accession>
<dbReference type="Proteomes" id="UP000654075">
    <property type="component" value="Unassembled WGS sequence"/>
</dbReference>
<dbReference type="AlphaFoldDB" id="A0A813FSS4"/>
<organism evidence="1 2">
    <name type="scientific">Polarella glacialis</name>
    <name type="common">Dinoflagellate</name>
    <dbReference type="NCBI Taxonomy" id="89957"/>
    <lineage>
        <taxon>Eukaryota</taxon>
        <taxon>Sar</taxon>
        <taxon>Alveolata</taxon>
        <taxon>Dinophyceae</taxon>
        <taxon>Suessiales</taxon>
        <taxon>Suessiaceae</taxon>
        <taxon>Polarella</taxon>
    </lineage>
</organism>
<evidence type="ECO:0000313" key="2">
    <source>
        <dbReference type="Proteomes" id="UP000654075"/>
    </source>
</evidence>
<name>A0A813FSS4_POLGL</name>
<proteinExistence type="predicted"/>
<keyword evidence="2" id="KW-1185">Reference proteome</keyword>
<gene>
    <name evidence="1" type="ORF">PGLA1383_LOCUS34541</name>
</gene>
<protein>
    <submittedName>
        <fullName evidence="1">Uncharacterized protein</fullName>
    </submittedName>
</protein>
<evidence type="ECO:0000313" key="1">
    <source>
        <dbReference type="EMBL" id="CAE8616875.1"/>
    </source>
</evidence>
<dbReference type="EMBL" id="CAJNNV010025987">
    <property type="protein sequence ID" value="CAE8616875.1"/>
    <property type="molecule type" value="Genomic_DNA"/>
</dbReference>
<sequence length="56" mass="6140">MDTALLKLLIESDEDDIRLTQVLECGVRCAVEDCEGLSSAAENSSCRHLQSLTLLM</sequence>
<comment type="caution">
    <text evidence="1">The sequence shown here is derived from an EMBL/GenBank/DDBJ whole genome shotgun (WGS) entry which is preliminary data.</text>
</comment>
<reference evidence="1" key="1">
    <citation type="submission" date="2021-02" db="EMBL/GenBank/DDBJ databases">
        <authorList>
            <person name="Dougan E. K."/>
            <person name="Rhodes N."/>
            <person name="Thang M."/>
            <person name="Chan C."/>
        </authorList>
    </citation>
    <scope>NUCLEOTIDE SEQUENCE</scope>
</reference>